<dbReference type="Pfam" id="PF08281">
    <property type="entry name" value="Sigma70_r4_2"/>
    <property type="match status" value="1"/>
</dbReference>
<dbReference type="SUPFAM" id="SSF88659">
    <property type="entry name" value="Sigma3 and sigma4 domains of RNA polymerase sigma factors"/>
    <property type="match status" value="1"/>
</dbReference>
<dbReference type="InterPro" id="IPR039425">
    <property type="entry name" value="RNA_pol_sigma-70-like"/>
</dbReference>
<keyword evidence="2" id="KW-0805">Transcription regulation</keyword>
<keyword evidence="9" id="KW-1185">Reference proteome</keyword>
<accession>A0ABR8PXJ8</accession>
<sequence length="182" mass="21623">MEINEQNFIKGLIKRDEDALRYVIKEYGWLIKAVVSKQLYNLKHIQEECINDIFLSIWDNIDKFDGKKGTFKNWVIGISEYRSIDYKRKYIKDISNEEYDSLEIGIPDNSDVRIINEEMRKDVENLLSCLKDKDRDIFVKHYLLDMNPSEIATKLGLTTNSIYNRIYKGKKKIREVRGFVIK</sequence>
<dbReference type="SUPFAM" id="SSF88946">
    <property type="entry name" value="Sigma2 domain of RNA polymerase sigma factors"/>
    <property type="match status" value="1"/>
</dbReference>
<dbReference type="EMBL" id="JACSRA010000030">
    <property type="protein sequence ID" value="MBD7912885.1"/>
    <property type="molecule type" value="Genomic_DNA"/>
</dbReference>
<dbReference type="PANTHER" id="PTHR43133">
    <property type="entry name" value="RNA POLYMERASE ECF-TYPE SIGMA FACTO"/>
    <property type="match status" value="1"/>
</dbReference>
<evidence type="ECO:0000313" key="8">
    <source>
        <dbReference type="EMBL" id="MBD7912885.1"/>
    </source>
</evidence>
<dbReference type="Gene3D" id="1.10.10.10">
    <property type="entry name" value="Winged helix-like DNA-binding domain superfamily/Winged helix DNA-binding domain"/>
    <property type="match status" value="1"/>
</dbReference>
<keyword evidence="5" id="KW-0804">Transcription</keyword>
<dbReference type="InterPro" id="IPR013324">
    <property type="entry name" value="RNA_pol_sigma_r3/r4-like"/>
</dbReference>
<feature type="domain" description="RNA polymerase sigma-70 region 2" evidence="6">
    <location>
        <begin position="26"/>
        <end position="89"/>
    </location>
</feature>
<feature type="domain" description="RNA polymerase sigma factor 70 region 4 type 2" evidence="7">
    <location>
        <begin position="122"/>
        <end position="173"/>
    </location>
</feature>
<comment type="similarity">
    <text evidence="1">Belongs to the sigma-70 factor family. ECF subfamily.</text>
</comment>
<evidence type="ECO:0000256" key="2">
    <source>
        <dbReference type="ARBA" id="ARBA00023015"/>
    </source>
</evidence>
<dbReference type="Proteomes" id="UP000627781">
    <property type="component" value="Unassembled WGS sequence"/>
</dbReference>
<evidence type="ECO:0000256" key="4">
    <source>
        <dbReference type="ARBA" id="ARBA00023125"/>
    </source>
</evidence>
<dbReference type="InterPro" id="IPR007627">
    <property type="entry name" value="RNA_pol_sigma70_r2"/>
</dbReference>
<dbReference type="PANTHER" id="PTHR43133:SF8">
    <property type="entry name" value="RNA POLYMERASE SIGMA FACTOR HI_1459-RELATED"/>
    <property type="match status" value="1"/>
</dbReference>
<name>A0ABR8PXJ8_9CLOT</name>
<dbReference type="InterPro" id="IPR014284">
    <property type="entry name" value="RNA_pol_sigma-70_dom"/>
</dbReference>
<evidence type="ECO:0000256" key="5">
    <source>
        <dbReference type="ARBA" id="ARBA00023163"/>
    </source>
</evidence>
<reference evidence="8 9" key="1">
    <citation type="submission" date="2020-08" db="EMBL/GenBank/DDBJ databases">
        <title>A Genomic Blueprint of the Chicken Gut Microbiome.</title>
        <authorList>
            <person name="Gilroy R."/>
            <person name="Ravi A."/>
            <person name="Getino M."/>
            <person name="Pursley I."/>
            <person name="Horton D.L."/>
            <person name="Alikhan N.-F."/>
            <person name="Baker D."/>
            <person name="Gharbi K."/>
            <person name="Hall N."/>
            <person name="Watson M."/>
            <person name="Adriaenssens E.M."/>
            <person name="Foster-Nyarko E."/>
            <person name="Jarju S."/>
            <person name="Secka A."/>
            <person name="Antonio M."/>
            <person name="Oren A."/>
            <person name="Chaudhuri R."/>
            <person name="La Ragione R.M."/>
            <person name="Hildebrand F."/>
            <person name="Pallen M.J."/>
        </authorList>
    </citation>
    <scope>NUCLEOTIDE SEQUENCE [LARGE SCALE GENOMIC DNA]</scope>
    <source>
        <strain evidence="8 9">Sa3CVN1</strain>
    </source>
</reference>
<evidence type="ECO:0000259" key="6">
    <source>
        <dbReference type="Pfam" id="PF04542"/>
    </source>
</evidence>
<keyword evidence="3" id="KW-0731">Sigma factor</keyword>
<dbReference type="InterPro" id="IPR013249">
    <property type="entry name" value="RNA_pol_sigma70_r4_t2"/>
</dbReference>
<proteinExistence type="inferred from homology"/>
<dbReference type="InterPro" id="IPR036388">
    <property type="entry name" value="WH-like_DNA-bd_sf"/>
</dbReference>
<dbReference type="Pfam" id="PF04542">
    <property type="entry name" value="Sigma70_r2"/>
    <property type="match status" value="1"/>
</dbReference>
<evidence type="ECO:0000256" key="3">
    <source>
        <dbReference type="ARBA" id="ARBA00023082"/>
    </source>
</evidence>
<evidence type="ECO:0000313" key="9">
    <source>
        <dbReference type="Proteomes" id="UP000627781"/>
    </source>
</evidence>
<evidence type="ECO:0000256" key="1">
    <source>
        <dbReference type="ARBA" id="ARBA00010641"/>
    </source>
</evidence>
<dbReference type="NCBIfam" id="TIGR02937">
    <property type="entry name" value="sigma70-ECF"/>
    <property type="match status" value="1"/>
</dbReference>
<protein>
    <submittedName>
        <fullName evidence="8">Sigma-70 family RNA polymerase sigma factor</fullName>
    </submittedName>
</protein>
<keyword evidence="4" id="KW-0238">DNA-binding</keyword>
<organism evidence="8 9">
    <name type="scientific">Clostridium cibarium</name>
    <dbReference type="NCBI Taxonomy" id="2762247"/>
    <lineage>
        <taxon>Bacteria</taxon>
        <taxon>Bacillati</taxon>
        <taxon>Bacillota</taxon>
        <taxon>Clostridia</taxon>
        <taxon>Eubacteriales</taxon>
        <taxon>Clostridiaceae</taxon>
        <taxon>Clostridium</taxon>
    </lineage>
</organism>
<evidence type="ECO:0000259" key="7">
    <source>
        <dbReference type="Pfam" id="PF08281"/>
    </source>
</evidence>
<dbReference type="Gene3D" id="1.10.1740.10">
    <property type="match status" value="1"/>
</dbReference>
<dbReference type="InterPro" id="IPR013325">
    <property type="entry name" value="RNA_pol_sigma_r2"/>
</dbReference>
<dbReference type="RefSeq" id="WP_191769794.1">
    <property type="nucleotide sequence ID" value="NZ_JACSRA010000030.1"/>
</dbReference>
<comment type="caution">
    <text evidence="8">The sequence shown here is derived from an EMBL/GenBank/DDBJ whole genome shotgun (WGS) entry which is preliminary data.</text>
</comment>
<gene>
    <name evidence="8" type="ORF">H9661_16155</name>
</gene>